<feature type="region of interest" description="Disordered" evidence="6">
    <location>
        <begin position="137"/>
        <end position="174"/>
    </location>
</feature>
<dbReference type="RefSeq" id="WP_123824925.1">
    <property type="nucleotide sequence ID" value="NZ_RKMF01000006.1"/>
</dbReference>
<dbReference type="InterPro" id="IPR047859">
    <property type="entry name" value="Ribosomal_bL17_CS"/>
</dbReference>
<dbReference type="GO" id="GO:0022625">
    <property type="term" value="C:cytosolic large ribosomal subunit"/>
    <property type="evidence" value="ECO:0007669"/>
    <property type="project" value="TreeGrafter"/>
</dbReference>
<dbReference type="PANTHER" id="PTHR14413">
    <property type="entry name" value="RIBOSOMAL PROTEIN L17"/>
    <property type="match status" value="1"/>
</dbReference>
<keyword evidence="3 4" id="KW-0687">Ribonucleoprotein</keyword>
<reference evidence="7 8" key="1">
    <citation type="submission" date="2018-10" db="EMBL/GenBank/DDBJ databases">
        <title>Kocuria sp. M5W7-7, whole genome shotgun sequence.</title>
        <authorList>
            <person name="Tuo L."/>
        </authorList>
    </citation>
    <scope>NUCLEOTIDE SEQUENCE [LARGE SCALE GENOMIC DNA]</scope>
    <source>
        <strain evidence="7 8">M5W7-7</strain>
    </source>
</reference>
<dbReference type="FunFam" id="3.90.1030.10:FF:000001">
    <property type="entry name" value="50S ribosomal protein L17"/>
    <property type="match status" value="1"/>
</dbReference>
<dbReference type="Pfam" id="PF01196">
    <property type="entry name" value="Ribosomal_L17"/>
    <property type="match status" value="1"/>
</dbReference>
<proteinExistence type="inferred from homology"/>
<evidence type="ECO:0000256" key="3">
    <source>
        <dbReference type="ARBA" id="ARBA00023274"/>
    </source>
</evidence>
<dbReference type="InterPro" id="IPR036373">
    <property type="entry name" value="Ribosomal_bL17_sf"/>
</dbReference>
<name>A0A3N3ZQM2_9MICC</name>
<gene>
    <name evidence="4" type="primary">rplQ</name>
    <name evidence="7" type="ORF">EDL96_06155</name>
</gene>
<dbReference type="PANTHER" id="PTHR14413:SF16">
    <property type="entry name" value="LARGE RIBOSOMAL SUBUNIT PROTEIN BL17M"/>
    <property type="match status" value="1"/>
</dbReference>
<dbReference type="GO" id="GO:0006412">
    <property type="term" value="P:translation"/>
    <property type="evidence" value="ECO:0007669"/>
    <property type="project" value="UniProtKB-UniRule"/>
</dbReference>
<comment type="similarity">
    <text evidence="1 4 5">Belongs to the bacterial ribosomal protein bL17 family.</text>
</comment>
<evidence type="ECO:0000256" key="2">
    <source>
        <dbReference type="ARBA" id="ARBA00022980"/>
    </source>
</evidence>
<dbReference type="HAMAP" id="MF_01368">
    <property type="entry name" value="Ribosomal_bL17"/>
    <property type="match status" value="1"/>
</dbReference>
<dbReference type="SUPFAM" id="SSF64263">
    <property type="entry name" value="Prokaryotic ribosomal protein L17"/>
    <property type="match status" value="1"/>
</dbReference>
<evidence type="ECO:0000256" key="6">
    <source>
        <dbReference type="SAM" id="MobiDB-lite"/>
    </source>
</evidence>
<evidence type="ECO:0000313" key="8">
    <source>
        <dbReference type="Proteomes" id="UP000270616"/>
    </source>
</evidence>
<organism evidence="7 8">
    <name type="scientific">Kocuria soli</name>
    <dbReference type="NCBI Taxonomy" id="2485125"/>
    <lineage>
        <taxon>Bacteria</taxon>
        <taxon>Bacillati</taxon>
        <taxon>Actinomycetota</taxon>
        <taxon>Actinomycetes</taxon>
        <taxon>Micrococcales</taxon>
        <taxon>Micrococcaceae</taxon>
        <taxon>Kocuria</taxon>
    </lineage>
</organism>
<keyword evidence="2 4" id="KW-0689">Ribosomal protein</keyword>
<dbReference type="NCBIfam" id="TIGR00059">
    <property type="entry name" value="L17"/>
    <property type="match status" value="1"/>
</dbReference>
<evidence type="ECO:0000256" key="1">
    <source>
        <dbReference type="ARBA" id="ARBA00008777"/>
    </source>
</evidence>
<evidence type="ECO:0000256" key="5">
    <source>
        <dbReference type="RuleBase" id="RU000660"/>
    </source>
</evidence>
<comment type="subunit">
    <text evidence="4">Part of the 50S ribosomal subunit. Contacts protein L32.</text>
</comment>
<sequence length="274" mass="28727">MPTPTKGARLGGSPAHERLMLRNLSQQLFEHKRITTTVTKAKRLRPHAERLITVAKRGDLAARRQVLKQLTDKAVVHELFTTIASAMEDRPGGYTRITKIGNRKGDNAPMAVIELVMEPVATKATVAEAEAATKAQAPKAVAEETPAPAADVVSDPSASLAEEGGTAAVDLSEETPAAVAPATAGDTDAQVETQPAEGAVEADEYAGSAKPLESGEAPEGFTIKGNKQSMKYHVPGSRWYAGTKAEVWFDTKANAEAAGYSPAGGAAAQKMDGE</sequence>
<dbReference type="OrthoDB" id="9809073at2"/>
<dbReference type="Proteomes" id="UP000270616">
    <property type="component" value="Unassembled WGS sequence"/>
</dbReference>
<feature type="region of interest" description="Disordered" evidence="6">
    <location>
        <begin position="193"/>
        <end position="226"/>
    </location>
</feature>
<dbReference type="Gene3D" id="3.90.1030.10">
    <property type="entry name" value="Ribosomal protein L17"/>
    <property type="match status" value="1"/>
</dbReference>
<dbReference type="EMBL" id="RKMF01000006">
    <property type="protein sequence ID" value="ROZ63515.1"/>
    <property type="molecule type" value="Genomic_DNA"/>
</dbReference>
<protein>
    <recommendedName>
        <fullName evidence="4">Large ribosomal subunit protein bL17</fullName>
    </recommendedName>
</protein>
<dbReference type="PROSITE" id="PS01167">
    <property type="entry name" value="RIBOSOMAL_L17"/>
    <property type="match status" value="1"/>
</dbReference>
<dbReference type="AlphaFoldDB" id="A0A3N3ZQM2"/>
<accession>A0A3N3ZQM2</accession>
<comment type="caution">
    <text evidence="7">The sequence shown here is derived from an EMBL/GenBank/DDBJ whole genome shotgun (WGS) entry which is preliminary data.</text>
</comment>
<evidence type="ECO:0000313" key="7">
    <source>
        <dbReference type="EMBL" id="ROZ63515.1"/>
    </source>
</evidence>
<evidence type="ECO:0000256" key="4">
    <source>
        <dbReference type="HAMAP-Rule" id="MF_01368"/>
    </source>
</evidence>
<dbReference type="InterPro" id="IPR000456">
    <property type="entry name" value="Ribosomal_bL17"/>
</dbReference>
<dbReference type="GO" id="GO:0003735">
    <property type="term" value="F:structural constituent of ribosome"/>
    <property type="evidence" value="ECO:0007669"/>
    <property type="project" value="InterPro"/>
</dbReference>
<keyword evidence="8" id="KW-1185">Reference proteome</keyword>